<evidence type="ECO:0000256" key="3">
    <source>
        <dbReference type="SAM" id="MobiDB-lite"/>
    </source>
</evidence>
<dbReference type="AlphaFoldDB" id="A0A9Q0NCP5"/>
<comment type="caution">
    <text evidence="5">The sequence shown here is derived from an EMBL/GenBank/DDBJ whole genome shotgun (WGS) entry which is preliminary data.</text>
</comment>
<evidence type="ECO:0000256" key="1">
    <source>
        <dbReference type="ARBA" id="ARBA00022443"/>
    </source>
</evidence>
<dbReference type="SUPFAM" id="SSF50044">
    <property type="entry name" value="SH3-domain"/>
    <property type="match status" value="3"/>
</dbReference>
<feature type="compositionally biased region" description="Low complexity" evidence="3">
    <location>
        <begin position="514"/>
        <end position="524"/>
    </location>
</feature>
<feature type="region of interest" description="Disordered" evidence="3">
    <location>
        <begin position="567"/>
        <end position="587"/>
    </location>
</feature>
<name>A0A9Q0NCP5_9DIPT</name>
<feature type="compositionally biased region" description="Polar residues" evidence="3">
    <location>
        <begin position="547"/>
        <end position="562"/>
    </location>
</feature>
<dbReference type="EMBL" id="WJQU01000001">
    <property type="protein sequence ID" value="KAJ6646924.1"/>
    <property type="molecule type" value="Genomic_DNA"/>
</dbReference>
<proteinExistence type="predicted"/>
<dbReference type="InterPro" id="IPR029058">
    <property type="entry name" value="AB_hydrolase_fold"/>
</dbReference>
<feature type="region of interest" description="Disordered" evidence="3">
    <location>
        <begin position="271"/>
        <end position="319"/>
    </location>
</feature>
<dbReference type="GO" id="GO:0017171">
    <property type="term" value="F:serine hydrolase activity"/>
    <property type="evidence" value="ECO:0007669"/>
    <property type="project" value="TreeGrafter"/>
</dbReference>
<dbReference type="PRINTS" id="PR00452">
    <property type="entry name" value="SH3DOMAIN"/>
</dbReference>
<sequence>MRQCNPFLLLQTKKLLNVQSCVMDERTLNDLLECSVCLERLNLNSKGTLRCPECRVLVDMKIDELPPNVLLMRILEGMKNASHNQINVAISSQKECPLLEHQQQTNHPKLINNRTFNEHQPSSTSAKKSPSNISNVPHAKALYDFVSKEDGDISFKKGDNIILRNRIDLNWFVGETPCGRQGTFPINHVQVIVPLPQAQCKALYDFRMGPSEEEGCLTFKKGAIINVFRRVDHNWAEGRIGDVIGIFPIAFVEMNPLAKTLMEIAQPSQFAQSTRSVPPTPHIEPISSTESSSTISSPNSSPSNTSSTSSTTPSSPTNNLLSQIAVAPKPNDNKTQRHSMINVLNSSTNSSHQRANRHSVEILTLPTTESNGENKTEAKPTLSRLSEGSHKSSSSKVTAVIPSVPATYVALYPYKPQKPDELELKKGSIYFVTERCQDGWFKGSNRAHKSGVFPGNYVTPLRSTHREYNQICNLKRQEKQKTSHSTQSSSQKSATPPDLPPRSGGTVHYGSVWSKPSGSSQSNNSKDKKEVATSSSAVRLMKRITNMKRSQSPTNNKSASAYSMDNPVFEDISSSPPPGPSSSSKRHIHMSHPVHVRSGSCPSQLLNSIPINIITAEPAANMFGSQRLKGHKERPSLHGVRGNFEAYRLRGLNEIVSDNEASAPTTATNQIVISQHRKSQSLDAATISSKVTNGVKSIKSHHNNGAERERNDIKINIQAKSGHHIVQSANIQTHRNFSKKHDVMSNMAPNVRNLAIQEITKNIQLYTEKPRKAGIDRKTLRLADPIDKPLVILLSWLLAKQKHLSKFAQLYIEQGYDVVTVAITPWQLLWPMKGTQLISADLLKFLENNPTYNPLLLHGFSVGGYMWGECLVHMARDQERYSSILNRISGQIWDSAADITEIPVGVPKAMFPTNEALQNALRHYMIYHMKTFHDAATTHYIRSSQMFHSTLVKSPALFLLSKTDPVGAVASNQRVRDSWESLETKLNNDLSILHSILKLARVHPLH</sequence>
<evidence type="ECO:0000256" key="2">
    <source>
        <dbReference type="PROSITE-ProRule" id="PRU00192"/>
    </source>
</evidence>
<dbReference type="OrthoDB" id="2163411at2759"/>
<dbReference type="CDD" id="cd11787">
    <property type="entry name" value="SH3_SH3RF_2"/>
    <property type="match status" value="1"/>
</dbReference>
<feature type="region of interest" description="Disordered" evidence="3">
    <location>
        <begin position="543"/>
        <end position="562"/>
    </location>
</feature>
<dbReference type="Pfam" id="PF00018">
    <property type="entry name" value="SH3_1"/>
    <property type="match status" value="3"/>
</dbReference>
<protein>
    <submittedName>
        <fullName evidence="5">E3 ubiquitin-protein ligase SH3RF3</fullName>
    </submittedName>
</protein>
<dbReference type="PANTHER" id="PTHR20908:SF1">
    <property type="entry name" value="LD15586P"/>
    <property type="match status" value="1"/>
</dbReference>
<dbReference type="Proteomes" id="UP001151699">
    <property type="component" value="Chromosome A"/>
</dbReference>
<dbReference type="Pfam" id="PF05705">
    <property type="entry name" value="DUF829"/>
    <property type="match status" value="1"/>
</dbReference>
<reference evidence="5" key="1">
    <citation type="submission" date="2022-07" db="EMBL/GenBank/DDBJ databases">
        <authorList>
            <person name="Trinca V."/>
            <person name="Uliana J.V.C."/>
            <person name="Torres T.T."/>
            <person name="Ward R.J."/>
            <person name="Monesi N."/>
        </authorList>
    </citation>
    <scope>NUCLEOTIDE SEQUENCE</scope>
    <source>
        <strain evidence="5">HSMRA1968</strain>
        <tissue evidence="5">Whole embryos</tissue>
    </source>
</reference>
<dbReference type="SMART" id="SM00326">
    <property type="entry name" value="SH3"/>
    <property type="match status" value="3"/>
</dbReference>
<feature type="domain" description="SH3" evidence="4">
    <location>
        <begin position="134"/>
        <end position="194"/>
    </location>
</feature>
<feature type="region of interest" description="Disordered" evidence="3">
    <location>
        <begin position="476"/>
        <end position="538"/>
    </location>
</feature>
<gene>
    <name evidence="5" type="primary">SH3RF3</name>
    <name evidence="5" type="ORF">Bhyg_02138</name>
</gene>
<feature type="domain" description="SH3" evidence="4">
    <location>
        <begin position="195"/>
        <end position="257"/>
    </location>
</feature>
<keyword evidence="1 2" id="KW-0728">SH3 domain</keyword>
<evidence type="ECO:0000313" key="6">
    <source>
        <dbReference type="Proteomes" id="UP001151699"/>
    </source>
</evidence>
<accession>A0A9Q0NCP5</accession>
<dbReference type="PROSITE" id="PS50002">
    <property type="entry name" value="SH3"/>
    <property type="match status" value="3"/>
</dbReference>
<evidence type="ECO:0000259" key="4">
    <source>
        <dbReference type="PROSITE" id="PS50002"/>
    </source>
</evidence>
<dbReference type="CDD" id="cd11783">
    <property type="entry name" value="SH3_SH3RF_3"/>
    <property type="match status" value="1"/>
</dbReference>
<evidence type="ECO:0000313" key="5">
    <source>
        <dbReference type="EMBL" id="KAJ6646924.1"/>
    </source>
</evidence>
<keyword evidence="6" id="KW-1185">Reference proteome</keyword>
<dbReference type="SUPFAM" id="SSF53474">
    <property type="entry name" value="alpha/beta-Hydrolases"/>
    <property type="match status" value="1"/>
</dbReference>
<dbReference type="InterPro" id="IPR036028">
    <property type="entry name" value="SH3-like_dom_sf"/>
</dbReference>
<dbReference type="InterPro" id="IPR001452">
    <property type="entry name" value="SH3_domain"/>
</dbReference>
<organism evidence="5 6">
    <name type="scientific">Pseudolycoriella hygida</name>
    <dbReference type="NCBI Taxonomy" id="35572"/>
    <lineage>
        <taxon>Eukaryota</taxon>
        <taxon>Metazoa</taxon>
        <taxon>Ecdysozoa</taxon>
        <taxon>Arthropoda</taxon>
        <taxon>Hexapoda</taxon>
        <taxon>Insecta</taxon>
        <taxon>Pterygota</taxon>
        <taxon>Neoptera</taxon>
        <taxon>Endopterygota</taxon>
        <taxon>Diptera</taxon>
        <taxon>Nematocera</taxon>
        <taxon>Sciaroidea</taxon>
        <taxon>Sciaridae</taxon>
        <taxon>Pseudolycoriella</taxon>
    </lineage>
</organism>
<feature type="compositionally biased region" description="Low complexity" evidence="3">
    <location>
        <begin position="284"/>
        <end position="319"/>
    </location>
</feature>
<feature type="compositionally biased region" description="Low complexity" evidence="3">
    <location>
        <begin position="483"/>
        <end position="495"/>
    </location>
</feature>
<dbReference type="Gene3D" id="2.30.30.40">
    <property type="entry name" value="SH3 Domains"/>
    <property type="match status" value="3"/>
</dbReference>
<feature type="compositionally biased region" description="Low complexity" evidence="3">
    <location>
        <begin position="383"/>
        <end position="395"/>
    </location>
</feature>
<dbReference type="InterPro" id="IPR008547">
    <property type="entry name" value="DUF829_TMEM53"/>
</dbReference>
<feature type="region of interest" description="Disordered" evidence="3">
    <location>
        <begin position="345"/>
        <end position="396"/>
    </location>
</feature>
<dbReference type="PANTHER" id="PTHR20908">
    <property type="entry name" value="LD15586P"/>
    <property type="match status" value="1"/>
</dbReference>
<feature type="domain" description="SH3" evidence="4">
    <location>
        <begin position="403"/>
        <end position="463"/>
    </location>
</feature>